<feature type="region of interest" description="Disordered" evidence="1">
    <location>
        <begin position="60"/>
        <end position="148"/>
    </location>
</feature>
<feature type="compositionally biased region" description="Basic and acidic residues" evidence="1">
    <location>
        <begin position="80"/>
        <end position="91"/>
    </location>
</feature>
<evidence type="ECO:0000256" key="1">
    <source>
        <dbReference type="SAM" id="MobiDB-lite"/>
    </source>
</evidence>
<accession>A0AA39WUV9</accession>
<feature type="compositionally biased region" description="Basic and acidic residues" evidence="1">
    <location>
        <begin position="98"/>
        <end position="110"/>
    </location>
</feature>
<comment type="caution">
    <text evidence="2">The sequence shown here is derived from an EMBL/GenBank/DDBJ whole genome shotgun (WGS) entry which is preliminary data.</text>
</comment>
<feature type="region of interest" description="Disordered" evidence="1">
    <location>
        <begin position="261"/>
        <end position="280"/>
    </location>
</feature>
<organism evidence="2 3">
    <name type="scientific">Bombardia bombarda</name>
    <dbReference type="NCBI Taxonomy" id="252184"/>
    <lineage>
        <taxon>Eukaryota</taxon>
        <taxon>Fungi</taxon>
        <taxon>Dikarya</taxon>
        <taxon>Ascomycota</taxon>
        <taxon>Pezizomycotina</taxon>
        <taxon>Sordariomycetes</taxon>
        <taxon>Sordariomycetidae</taxon>
        <taxon>Sordariales</taxon>
        <taxon>Lasiosphaeriaceae</taxon>
        <taxon>Bombardia</taxon>
    </lineage>
</organism>
<protein>
    <submittedName>
        <fullName evidence="2">Uncharacterized protein</fullName>
    </submittedName>
</protein>
<name>A0AA39WUV9_9PEZI</name>
<feature type="compositionally biased region" description="Basic and acidic residues" evidence="1">
    <location>
        <begin position="60"/>
        <end position="70"/>
    </location>
</feature>
<evidence type="ECO:0000313" key="2">
    <source>
        <dbReference type="EMBL" id="KAK0621991.1"/>
    </source>
</evidence>
<dbReference type="AlphaFoldDB" id="A0AA39WUV9"/>
<gene>
    <name evidence="2" type="ORF">B0T17DRAFT_308700</name>
</gene>
<dbReference type="EMBL" id="JAULSR010000004">
    <property type="protein sequence ID" value="KAK0621991.1"/>
    <property type="molecule type" value="Genomic_DNA"/>
</dbReference>
<proteinExistence type="predicted"/>
<evidence type="ECO:0000313" key="3">
    <source>
        <dbReference type="Proteomes" id="UP001174934"/>
    </source>
</evidence>
<reference evidence="2" key="1">
    <citation type="submission" date="2023-06" db="EMBL/GenBank/DDBJ databases">
        <title>Genome-scale phylogeny and comparative genomics of the fungal order Sordariales.</title>
        <authorList>
            <consortium name="Lawrence Berkeley National Laboratory"/>
            <person name="Hensen N."/>
            <person name="Bonometti L."/>
            <person name="Westerberg I."/>
            <person name="Brannstrom I.O."/>
            <person name="Guillou S."/>
            <person name="Cros-Aarteil S."/>
            <person name="Calhoun S."/>
            <person name="Haridas S."/>
            <person name="Kuo A."/>
            <person name="Mondo S."/>
            <person name="Pangilinan J."/>
            <person name="Riley R."/>
            <person name="LaButti K."/>
            <person name="Andreopoulos B."/>
            <person name="Lipzen A."/>
            <person name="Chen C."/>
            <person name="Yanf M."/>
            <person name="Daum C."/>
            <person name="Ng V."/>
            <person name="Clum A."/>
            <person name="Steindorff A."/>
            <person name="Ohm R."/>
            <person name="Martin F."/>
            <person name="Silar P."/>
            <person name="Natvig D."/>
            <person name="Lalanne C."/>
            <person name="Gautier V."/>
            <person name="Ament-velasquez S.L."/>
            <person name="Kruys A."/>
            <person name="Hutchinson M.I."/>
            <person name="Powell A.J."/>
            <person name="Barry K."/>
            <person name="Miller A.N."/>
            <person name="Grigoriev I.V."/>
            <person name="Debuchy R."/>
            <person name="Gladieux P."/>
            <person name="Thoren M.H."/>
            <person name="Johannesson H."/>
        </authorList>
    </citation>
    <scope>NUCLEOTIDE SEQUENCE</scope>
    <source>
        <strain evidence="2">SMH3391-2</strain>
    </source>
</reference>
<feature type="compositionally biased region" description="Basic and acidic residues" evidence="1">
    <location>
        <begin position="118"/>
        <end position="132"/>
    </location>
</feature>
<sequence length="280" mass="31586">MEDPVVQDTVVESTTGYFGQVQGLVKGFTRQVRKPTTSSAETTPLEDAWVMVDTDYFTDDERPLTIDPKKPTVATTKLPNETKKEEDKLDTAEQVLQRLRETQPPRKTLEPEQTVQQEGKDKTVKKEKEAKKQPKKAAAPAAVGDEDDLLTKKAREWSRKFHEEQVQMAADMRPQQKVKVAVIGENKKGPRPITAMAADGEKLAVIKQREYMKEAMKEEKREQRKLRDVKTMFGMVYRDYRCGDDIIDAAHEALGEYSVKIHHRPAKQSAAGTSGTDGGK</sequence>
<keyword evidence="3" id="KW-1185">Reference proteome</keyword>
<dbReference type="Proteomes" id="UP001174934">
    <property type="component" value="Unassembled WGS sequence"/>
</dbReference>